<comment type="caution">
    <text evidence="2">The sequence shown here is derived from an EMBL/GenBank/DDBJ whole genome shotgun (WGS) entry which is preliminary data.</text>
</comment>
<reference evidence="2 3" key="1">
    <citation type="submission" date="2020-08" db="EMBL/GenBank/DDBJ databases">
        <title>Novel species isolated from subtropical streams in China.</title>
        <authorList>
            <person name="Lu H."/>
        </authorList>
    </citation>
    <scope>NUCLEOTIDE SEQUENCE [LARGE SCALE GENOMIC DNA]</scope>
    <source>
        <strain evidence="2 3">KACC 16656</strain>
    </source>
</reference>
<dbReference type="SUPFAM" id="SSF54285">
    <property type="entry name" value="MoaD/ThiS"/>
    <property type="match status" value="1"/>
</dbReference>
<sequence length="107" mass="11893">MDHSLSRSKIPLTICYAPADVSPLLIVLEVAEHSSIAQVLASLPEPYFSEVKSQLLLQSACAIFGKKKNNDYIVSAGDRLEICRPLKADPMSARRRRAKREHKSGKM</sequence>
<proteinExistence type="inferred from homology"/>
<name>A0ABR6WZL1_9BURK</name>
<dbReference type="EMBL" id="JACOFW010000001">
    <property type="protein sequence ID" value="MBC3806087.1"/>
    <property type="molecule type" value="Genomic_DNA"/>
</dbReference>
<dbReference type="Gene3D" id="3.10.20.280">
    <property type="entry name" value="RnfH-like"/>
    <property type="match status" value="1"/>
</dbReference>
<accession>A0ABR6WZL1</accession>
<comment type="similarity">
    <text evidence="1">Belongs to the UPF0125 (RnfH) family.</text>
</comment>
<protein>
    <submittedName>
        <fullName evidence="2">RnfH family protein</fullName>
    </submittedName>
</protein>
<gene>
    <name evidence="2" type="ORF">H8K52_01860</name>
</gene>
<dbReference type="InterPro" id="IPR037021">
    <property type="entry name" value="RnfH_sf"/>
</dbReference>
<dbReference type="InterPro" id="IPR016155">
    <property type="entry name" value="Mopterin_synth/thiamin_S_b"/>
</dbReference>
<evidence type="ECO:0000313" key="2">
    <source>
        <dbReference type="EMBL" id="MBC3806087.1"/>
    </source>
</evidence>
<dbReference type="RefSeq" id="WP_186920825.1">
    <property type="nucleotide sequence ID" value="NZ_JACOFW010000001.1"/>
</dbReference>
<evidence type="ECO:0000256" key="1">
    <source>
        <dbReference type="ARBA" id="ARBA00010645"/>
    </source>
</evidence>
<dbReference type="Proteomes" id="UP000648257">
    <property type="component" value="Unassembled WGS sequence"/>
</dbReference>
<dbReference type="InterPro" id="IPR005346">
    <property type="entry name" value="RnfH"/>
</dbReference>
<dbReference type="Pfam" id="PF03658">
    <property type="entry name" value="Ub-RnfH"/>
    <property type="match status" value="1"/>
</dbReference>
<organism evidence="2 3">
    <name type="scientific">Undibacterium seohonense</name>
    <dbReference type="NCBI Taxonomy" id="1344950"/>
    <lineage>
        <taxon>Bacteria</taxon>
        <taxon>Pseudomonadati</taxon>
        <taxon>Pseudomonadota</taxon>
        <taxon>Betaproteobacteria</taxon>
        <taxon>Burkholderiales</taxon>
        <taxon>Oxalobacteraceae</taxon>
        <taxon>Undibacterium</taxon>
    </lineage>
</organism>
<keyword evidence="3" id="KW-1185">Reference proteome</keyword>
<evidence type="ECO:0000313" key="3">
    <source>
        <dbReference type="Proteomes" id="UP000648257"/>
    </source>
</evidence>